<feature type="compositionally biased region" description="Basic and acidic residues" evidence="2">
    <location>
        <begin position="810"/>
        <end position="825"/>
    </location>
</feature>
<feature type="region of interest" description="Disordered" evidence="2">
    <location>
        <begin position="1456"/>
        <end position="1507"/>
    </location>
</feature>
<keyword evidence="1" id="KW-0175">Coiled coil</keyword>
<feature type="region of interest" description="Disordered" evidence="2">
    <location>
        <begin position="283"/>
        <end position="326"/>
    </location>
</feature>
<gene>
    <name evidence="3" type="ORF">HYH03_017940</name>
</gene>
<protein>
    <submittedName>
        <fullName evidence="3">Uncharacterized protein</fullName>
    </submittedName>
</protein>
<feature type="compositionally biased region" description="Low complexity" evidence="2">
    <location>
        <begin position="66"/>
        <end position="79"/>
    </location>
</feature>
<dbReference type="PANTHER" id="PTHR23159:SF31">
    <property type="entry name" value="CENTROSOME-ASSOCIATED PROTEIN CEP250 ISOFORM X1"/>
    <property type="match status" value="1"/>
</dbReference>
<keyword evidence="4" id="KW-1185">Reference proteome</keyword>
<feature type="compositionally biased region" description="Gly residues" evidence="2">
    <location>
        <begin position="307"/>
        <end position="321"/>
    </location>
</feature>
<feature type="compositionally biased region" description="Low complexity" evidence="2">
    <location>
        <begin position="776"/>
        <end position="791"/>
    </location>
</feature>
<sequence length="1803" mass="179888">MPTGPSTLLSPARTSQAFAGLGPAAGSGGIRPSDATPPLPPPAPSTAQRPVTAHLPKTPSPSRIAAGGSPRDGSPSSRSGGDRGGSGRGSGGGASGGGGSPPRHTGASHTTVTTTPSQPPRHPTSSASSPLRSSLASSNPGRSPAASTSQLSFQPSLPSRRPPSAQGRSPSGEPSTSSAIGSGSNSTSRKNLFGAAANAQVALSAMRGGRAGGRPPGGYRSSHASMTGGPMGSLDGSMAGSQLTVAAGIGAVSGGGLQGGIDVSRLIAIQKLLDACLDSDDEAEASPMGQRASSGLPWGGSQRPSEAGGGALASPGGGGQRGSDTGLRGIAAIRERGDLVHWAPSVSTVKGTLEEHAQRLKQRADVTTSLRQWAEYVMEDSQNTHGRLKEISAAASTAQGDHDLADQMDLEEVDQRKALVAAIAGRPDGKGLGAQMRQHFAQVVQEEVAKKLQEVRATWDEDMATEMDELRELRESYKELRRAHQEAREQLDKAFTKIDLLKSQVKPSPGQMPGPGGFTSGSSSPSPGGYGDDEADGTSRFGTTSGEAPAPNVIERNAMQELQAKADLADDLKRQLQEMELQVIELRQQNVALEQKALLHTPSFKGPHGALGAGIGSTSIRGRPGAADSPRGSRGGRGGAAGARGSGGGGRGGADKGGAGGGASAAEVEKLSKELEAARQEAEAKGKEAEARAAELEAAHKELGGMQDTLTASLQQLASLRDEANGQRQRADAAFASIEVHQEAAAAAEARAATAEAEAAEAKAAEAEARRRMEVAESGAMAQAAAAAGEEAVAEARRRAEEAEAAAETLSRERDEAQAAAEELRQQVAEAEPQLEELVELRDEVVSLRERLVEQQLLLLQRPGAVPPAGEADAAAGQREGQPQAEAEESSAPSSAASHDELGSPRDGGGARVSEGVQTMPRVTYGEYGDALDGAVRQMYDRTSSVAQTSARGARALSAEAAGSPAAAAAGNLLPYVLDGVRQRLPYIVQATTMGAASARATQEGTDAAPGIAAAAAVAAAAAEGAAVSTAAVAEAMVGAVVDIVRAELLRSFFTGRDALVRTASRGPTGSGVLPDSMAAAAAAALAEAADDAAASIGGTSVVPPLKLSAVQQQYPTVLPGGSWADAAAAQAGHTVLSMGPDGTANSLAAPPAGAESALSSARPMTSARLGTISGHQIYLIESLPSPQPAPHVSAADGTLGLSGAAMAAADQGAAAVAASLQQATAVETASSTPQLPAAILVDGVTFVPLRQDAGGAMRVTDLAAQPPPPPPQWARPSDPAAVAATVAAARAPDTVVVSLPAPRGSLVATSVTRRRQGAFAALHSNYLSHDAGGGGTSTAAPPPALPVGSGAASARALRVASAAGGGGGGANGGASGFSSLSAPFHDPHVYLDASLASAVQISAVPPAVARAAGAGPAAVSVEAAGPSFRDHLGNLVLQRPRSAAAHVLENARQQLQAYQQHQPSTAGSFSTAGGGPTSGGGPGGWPASVARPQRRPMSAAPPAFGGAVTGGGATGMGGYTPGTTAGAAGLRHYPPYVVLDPGAADGGGGFAGGAGGGSPREGYGSGGGALLSGSGAKVRTIISNPQKGIQLPASLRGASAGGPGRHSHAPDVRAVGAWYDDDPSPLSAATTGNVLPGPGLTPALVEVRLHTGQAAAAVGSSASQGAGYPSGYAPGYGAPAYPPDAPSAPGHTVTFSADTAQGDEAHYGGDAGEYDGTTGGILDLPVSTAELAALARDLMAAQERAAQELEESLATRKELADEVVNSRQQWLDEARRARQLEEELAAVRGALALVAAPPAPVR</sequence>
<feature type="compositionally biased region" description="Low complexity" evidence="2">
    <location>
        <begin position="125"/>
        <end position="138"/>
    </location>
</feature>
<feature type="compositionally biased region" description="Polar residues" evidence="2">
    <location>
        <begin position="139"/>
        <end position="157"/>
    </location>
</feature>
<dbReference type="Proteomes" id="UP000612055">
    <property type="component" value="Unassembled WGS sequence"/>
</dbReference>
<feature type="compositionally biased region" description="Polar residues" evidence="2">
    <location>
        <begin position="1"/>
        <end position="17"/>
    </location>
</feature>
<proteinExistence type="predicted"/>
<feature type="compositionally biased region" description="Gly residues" evidence="2">
    <location>
        <begin position="633"/>
        <end position="663"/>
    </location>
</feature>
<feature type="compositionally biased region" description="Low complexity" evidence="2">
    <location>
        <begin position="864"/>
        <end position="877"/>
    </location>
</feature>
<feature type="region of interest" description="Disordered" evidence="2">
    <location>
        <begin position="502"/>
        <end position="552"/>
    </location>
</feature>
<reference evidence="3" key="1">
    <citation type="journal article" date="2020" name="bioRxiv">
        <title>Comparative genomics of Chlamydomonas.</title>
        <authorList>
            <person name="Craig R.J."/>
            <person name="Hasan A.R."/>
            <person name="Ness R.W."/>
            <person name="Keightley P.D."/>
        </authorList>
    </citation>
    <scope>NUCLEOTIDE SEQUENCE</scope>
    <source>
        <strain evidence="3">CCAP 11/70</strain>
    </source>
</reference>
<dbReference type="PANTHER" id="PTHR23159">
    <property type="entry name" value="CENTROSOMAL PROTEIN 2"/>
    <property type="match status" value="1"/>
</dbReference>
<feature type="compositionally biased region" description="Gly residues" evidence="2">
    <location>
        <begin position="1473"/>
        <end position="1485"/>
    </location>
</feature>
<name>A0A836BNF6_9CHLO</name>
<feature type="region of interest" description="Disordered" evidence="2">
    <location>
        <begin position="864"/>
        <end position="918"/>
    </location>
</feature>
<dbReference type="EMBL" id="JAEHOE010000186">
    <property type="protein sequence ID" value="KAG2483206.1"/>
    <property type="molecule type" value="Genomic_DNA"/>
</dbReference>
<dbReference type="OrthoDB" id="550504at2759"/>
<evidence type="ECO:0000256" key="1">
    <source>
        <dbReference type="SAM" id="Coils"/>
    </source>
</evidence>
<feature type="compositionally biased region" description="Low complexity" evidence="2">
    <location>
        <begin position="1456"/>
        <end position="1472"/>
    </location>
</feature>
<feature type="coiled-coil region" evidence="1">
    <location>
        <begin position="1732"/>
        <end position="1770"/>
    </location>
</feature>
<feature type="region of interest" description="Disordered" evidence="2">
    <location>
        <begin position="774"/>
        <end position="836"/>
    </location>
</feature>
<feature type="compositionally biased region" description="Gly residues" evidence="2">
    <location>
        <begin position="82"/>
        <end position="100"/>
    </location>
</feature>
<feature type="region of interest" description="Disordered" evidence="2">
    <location>
        <begin position="1"/>
        <end position="192"/>
    </location>
</feature>
<evidence type="ECO:0000256" key="2">
    <source>
        <dbReference type="SAM" id="MobiDB-lite"/>
    </source>
</evidence>
<accession>A0A836BNF6</accession>
<evidence type="ECO:0000313" key="4">
    <source>
        <dbReference type="Proteomes" id="UP000612055"/>
    </source>
</evidence>
<comment type="caution">
    <text evidence="3">The sequence shown here is derived from an EMBL/GenBank/DDBJ whole genome shotgun (WGS) entry which is preliminary data.</text>
</comment>
<feature type="region of interest" description="Disordered" evidence="2">
    <location>
        <begin position="207"/>
        <end position="235"/>
    </location>
</feature>
<feature type="compositionally biased region" description="Low complexity" evidence="2">
    <location>
        <begin position="175"/>
        <end position="188"/>
    </location>
</feature>
<feature type="compositionally biased region" description="Basic and acidic residues" evidence="2">
    <location>
        <begin position="667"/>
        <end position="703"/>
    </location>
</feature>
<feature type="coiled-coil region" evidence="1">
    <location>
        <begin position="555"/>
        <end position="596"/>
    </location>
</feature>
<evidence type="ECO:0000313" key="3">
    <source>
        <dbReference type="EMBL" id="KAG2483206.1"/>
    </source>
</evidence>
<feature type="region of interest" description="Disordered" evidence="2">
    <location>
        <begin position="604"/>
        <end position="704"/>
    </location>
</feature>
<organism evidence="3 4">
    <name type="scientific">Edaphochlamys debaryana</name>
    <dbReference type="NCBI Taxonomy" id="47281"/>
    <lineage>
        <taxon>Eukaryota</taxon>
        <taxon>Viridiplantae</taxon>
        <taxon>Chlorophyta</taxon>
        <taxon>core chlorophytes</taxon>
        <taxon>Chlorophyceae</taxon>
        <taxon>CS clade</taxon>
        <taxon>Chlamydomonadales</taxon>
        <taxon>Chlamydomonadales incertae sedis</taxon>
        <taxon>Edaphochlamys</taxon>
    </lineage>
</organism>
<feature type="compositionally biased region" description="Pro residues" evidence="2">
    <location>
        <begin position="35"/>
        <end position="44"/>
    </location>
</feature>